<protein>
    <recommendedName>
        <fullName evidence="3">Chromophore lyase CpcT/CpeT</fullName>
        <ecNumber evidence="3">4.-.-.-</ecNumber>
    </recommendedName>
</protein>
<dbReference type="EMBL" id="JADEXG010000028">
    <property type="protein sequence ID" value="MBE9078219.1"/>
    <property type="molecule type" value="Genomic_DNA"/>
</dbReference>
<dbReference type="InterPro" id="IPR038672">
    <property type="entry name" value="CpcT/CpeT_sf"/>
</dbReference>
<name>A0A8J7APK5_9CYAN</name>
<accession>A0A8J7APK5</accession>
<dbReference type="Proteomes" id="UP000636505">
    <property type="component" value="Unassembled WGS sequence"/>
</dbReference>
<dbReference type="EC" id="4.-.-.-" evidence="3"/>
<dbReference type="InterPro" id="IPR010404">
    <property type="entry name" value="CpcT/CpeT"/>
</dbReference>
<keyword evidence="2 3" id="KW-0456">Lyase</keyword>
<dbReference type="RefSeq" id="WP_193907846.1">
    <property type="nucleotide sequence ID" value="NZ_JADEXG010000028.1"/>
</dbReference>
<evidence type="ECO:0000256" key="3">
    <source>
        <dbReference type="HAMAP-Rule" id="MF_01460"/>
    </source>
</evidence>
<evidence type="ECO:0000313" key="4">
    <source>
        <dbReference type="EMBL" id="MBE9078219.1"/>
    </source>
</evidence>
<organism evidence="4 5">
    <name type="scientific">Vasconcelosia minhoensis LEGE 07310</name>
    <dbReference type="NCBI Taxonomy" id="915328"/>
    <lineage>
        <taxon>Bacteria</taxon>
        <taxon>Bacillati</taxon>
        <taxon>Cyanobacteriota</taxon>
        <taxon>Cyanophyceae</taxon>
        <taxon>Nodosilineales</taxon>
        <taxon>Cymatolegaceae</taxon>
        <taxon>Vasconcelosia</taxon>
        <taxon>Vasconcelosia minhoensis</taxon>
    </lineage>
</organism>
<dbReference type="PANTHER" id="PTHR35137:SF1">
    <property type="entry name" value="CHROMOPHORE LYASE CRL, CHLOROPLASTIC"/>
    <property type="match status" value="1"/>
</dbReference>
<dbReference type="CDD" id="cd16338">
    <property type="entry name" value="CpcT"/>
    <property type="match status" value="1"/>
</dbReference>
<keyword evidence="5" id="KW-1185">Reference proteome</keyword>
<sequence>MAKGRNALPIITIALSLALSGEAWGQRSDRGFPLSAPLTEADIAGVVDHLTGSMSTAEQARGNPDKVSVRMTTCPITVADSAPGTFLYQEQALSDSLDEPYRQRFIQVALGESGQRVESRSFRPVNSEEWTGLCEQPEPSRTVTIADLGEAVCTVELRPSALGYVGSTPTAGCATTVRGAVRVQNVIVLHDRGMDTWDRGFAADGTQIWGAEDEPYRYRWLEQL</sequence>
<dbReference type="Pfam" id="PF06206">
    <property type="entry name" value="CpeT"/>
    <property type="match status" value="1"/>
</dbReference>
<dbReference type="AlphaFoldDB" id="A0A8J7APK5"/>
<dbReference type="HAMAP" id="MF_01460">
    <property type="entry name" value="Chrphore_lyase_CpxT"/>
    <property type="match status" value="1"/>
</dbReference>
<comment type="similarity">
    <text evidence="1 3">Belongs to the CpcT/CpeT biliprotein lyase family.</text>
</comment>
<dbReference type="GO" id="GO:0016829">
    <property type="term" value="F:lyase activity"/>
    <property type="evidence" value="ECO:0007669"/>
    <property type="project" value="UniProtKB-KW"/>
</dbReference>
<dbReference type="Gene3D" id="2.40.128.590">
    <property type="entry name" value="CpcT/CpeT domain"/>
    <property type="match status" value="1"/>
</dbReference>
<comment type="caution">
    <text evidence="4">The sequence shown here is derived from an EMBL/GenBank/DDBJ whole genome shotgun (WGS) entry which is preliminary data.</text>
</comment>
<evidence type="ECO:0000313" key="5">
    <source>
        <dbReference type="Proteomes" id="UP000636505"/>
    </source>
</evidence>
<dbReference type="GO" id="GO:0017006">
    <property type="term" value="P:protein-tetrapyrrole linkage"/>
    <property type="evidence" value="ECO:0007669"/>
    <property type="project" value="UniProtKB-UniRule"/>
</dbReference>
<gene>
    <name evidence="3" type="primary">cpcT</name>
    <name evidence="4" type="ORF">IQ241_13105</name>
</gene>
<comment type="function">
    <text evidence="3">Covalently attaches a chromophore to Cys residue(s) of phycobiliproteins.</text>
</comment>
<evidence type="ECO:0000256" key="1">
    <source>
        <dbReference type="ARBA" id="ARBA00008206"/>
    </source>
</evidence>
<proteinExistence type="inferred from homology"/>
<reference evidence="4" key="1">
    <citation type="submission" date="2020-10" db="EMBL/GenBank/DDBJ databases">
        <authorList>
            <person name="Castelo-Branco R."/>
            <person name="Eusebio N."/>
            <person name="Adriana R."/>
            <person name="Vieira A."/>
            <person name="Brugerolle De Fraissinette N."/>
            <person name="Rezende De Castro R."/>
            <person name="Schneider M.P."/>
            <person name="Vasconcelos V."/>
            <person name="Leao P.N."/>
        </authorList>
    </citation>
    <scope>NUCLEOTIDE SEQUENCE</scope>
    <source>
        <strain evidence="4">LEGE 07310</strain>
    </source>
</reference>
<dbReference type="PANTHER" id="PTHR35137">
    <property type="entry name" value="CHROMOPHORE LYASE CRL, CHLOROPLASTIC"/>
    <property type="match status" value="1"/>
</dbReference>
<evidence type="ECO:0000256" key="2">
    <source>
        <dbReference type="ARBA" id="ARBA00023239"/>
    </source>
</evidence>